<dbReference type="AlphaFoldDB" id="R4KEV8"/>
<keyword evidence="2" id="KW-1133">Transmembrane helix</keyword>
<sequence>MLGNLRYRFAEEVPSKYRRPIIIGLAVLGLAVLYILDVWILGTAAAFFVALVDSVQHIGQPLDLSLVNWYWHHPLFVAKAWVFEVDKLSNPEIRTCWLFINASLIILGLAGAIKSKMQSGKQKNNAEYRDIRKLRFKKFQFDINQWLNWVPENQYFLGLDDRRRPVTVSATDMTEHIHILGGSGSGKTAFGVTPICIQAIKKGAALVVIDFKEDRQAIQLLAQEAITNGKRFYIFTLDPREQTNIYNPLATGTPLDKVERIMTALELVFAGEAKFYSYVQQATFIPLLKELDRRGVKYTLGDIHGILHNPGLVFQLTGQNVDENQLKGLTAALTPFADIEQINSAQPDIDIGEIMNRGDVVYFDLKSALAPEASSAIGKMIAQDLQYLSAFRSPQSRPAIIAIDEFQNMACQAFRNVISKVRSANYGLLLANQAMGDLLAVGDDFANTIQVNTRTKIIFNADTPADAELFSQYTGTVLQTVMNHSENKTQTQGLFSGWDKGDRRQTVGESSTEIEVPLLHSNMFKKMPPGKSVIIRRGKLAGLANHAYLISKAEKDRLEQLPLPEPVPGPRDDRGAFTVESMLKNAKDKLVKQSDLPGNDQSTGSQIKDDMSNAGNNAGAAEAGEVVL</sequence>
<gene>
    <name evidence="4" type="ORF">Desgi_1648</name>
</gene>
<dbReference type="PANTHER" id="PTHR30121">
    <property type="entry name" value="UNCHARACTERIZED PROTEIN YJGR-RELATED"/>
    <property type="match status" value="1"/>
</dbReference>
<dbReference type="KEGG" id="dgi:Desgi_1648"/>
<dbReference type="InterPro" id="IPR027417">
    <property type="entry name" value="P-loop_NTPase"/>
</dbReference>
<keyword evidence="2" id="KW-0472">Membrane</keyword>
<dbReference type="SUPFAM" id="SSF52540">
    <property type="entry name" value="P-loop containing nucleoside triphosphate hydrolases"/>
    <property type="match status" value="1"/>
</dbReference>
<feature type="compositionally biased region" description="Low complexity" evidence="1">
    <location>
        <begin position="613"/>
        <end position="628"/>
    </location>
</feature>
<dbReference type="RefSeq" id="WP_006524357.1">
    <property type="nucleotide sequence ID" value="NC_021184.1"/>
</dbReference>
<dbReference type="eggNOG" id="COG3505">
    <property type="taxonomic scope" value="Bacteria"/>
</dbReference>
<evidence type="ECO:0000313" key="4">
    <source>
        <dbReference type="EMBL" id="AGL01119.1"/>
    </source>
</evidence>
<dbReference type="HOGENOM" id="CLU_435294_0_0_9"/>
<reference evidence="4 5" key="1">
    <citation type="submission" date="2012-01" db="EMBL/GenBank/DDBJ databases">
        <title>Complete sequence of Desulfotomaculum gibsoniae DSM 7213.</title>
        <authorList>
            <consortium name="US DOE Joint Genome Institute"/>
            <person name="Lucas S."/>
            <person name="Han J."/>
            <person name="Lapidus A."/>
            <person name="Cheng J.-F."/>
            <person name="Goodwin L."/>
            <person name="Pitluck S."/>
            <person name="Peters L."/>
            <person name="Ovchinnikova G."/>
            <person name="Teshima H."/>
            <person name="Detter J.C."/>
            <person name="Han C."/>
            <person name="Tapia R."/>
            <person name="Land M."/>
            <person name="Hauser L."/>
            <person name="Kyrpides N."/>
            <person name="Ivanova N."/>
            <person name="Pagani I."/>
            <person name="Parshina S."/>
            <person name="Plugge C."/>
            <person name="Muyzer G."/>
            <person name="Kuever J."/>
            <person name="Ivanova A."/>
            <person name="Nazina T."/>
            <person name="Klenk H.-P."/>
            <person name="Brambilla E."/>
            <person name="Spring S."/>
            <person name="Stams A.F."/>
            <person name="Woyke T."/>
        </authorList>
    </citation>
    <scope>NUCLEOTIDE SEQUENCE [LARGE SCALE GENOMIC DNA]</scope>
    <source>
        <strain evidence="4 5">DSM 7213</strain>
    </source>
</reference>
<dbReference type="CDD" id="cd01127">
    <property type="entry name" value="TrwB_TraG_TraD_VirD4"/>
    <property type="match status" value="1"/>
</dbReference>
<protein>
    <recommendedName>
        <fullName evidence="3">TraD/TraG TraM recognition site domain-containing protein</fullName>
    </recommendedName>
</protein>
<feature type="transmembrane region" description="Helical" evidence="2">
    <location>
        <begin position="21"/>
        <end position="52"/>
    </location>
</feature>
<dbReference type="InterPro" id="IPR032689">
    <property type="entry name" value="TraG-D_C"/>
</dbReference>
<evidence type="ECO:0000256" key="1">
    <source>
        <dbReference type="SAM" id="MobiDB-lite"/>
    </source>
</evidence>
<dbReference type="Proteomes" id="UP000013520">
    <property type="component" value="Chromosome"/>
</dbReference>
<name>R4KEV8_9FIRM</name>
<feature type="domain" description="TraD/TraG TraM recognition site" evidence="3">
    <location>
        <begin position="401"/>
        <end position="528"/>
    </location>
</feature>
<dbReference type="STRING" id="767817.Desgi_1648"/>
<proteinExistence type="predicted"/>
<organism evidence="4 5">
    <name type="scientific">Desulfoscipio gibsoniae DSM 7213</name>
    <dbReference type="NCBI Taxonomy" id="767817"/>
    <lineage>
        <taxon>Bacteria</taxon>
        <taxon>Bacillati</taxon>
        <taxon>Bacillota</taxon>
        <taxon>Clostridia</taxon>
        <taxon>Eubacteriales</taxon>
        <taxon>Desulfallaceae</taxon>
        <taxon>Desulfoscipio</taxon>
    </lineage>
</organism>
<evidence type="ECO:0000259" key="3">
    <source>
        <dbReference type="Pfam" id="PF12696"/>
    </source>
</evidence>
<accession>R4KEV8</accession>
<dbReference type="InterPro" id="IPR051162">
    <property type="entry name" value="T4SS_component"/>
</dbReference>
<dbReference type="EMBL" id="CP003273">
    <property type="protein sequence ID" value="AGL01119.1"/>
    <property type="molecule type" value="Genomic_DNA"/>
</dbReference>
<evidence type="ECO:0000256" key="2">
    <source>
        <dbReference type="SAM" id="Phobius"/>
    </source>
</evidence>
<evidence type="ECO:0000313" key="5">
    <source>
        <dbReference type="Proteomes" id="UP000013520"/>
    </source>
</evidence>
<dbReference type="OrthoDB" id="1802730at2"/>
<dbReference type="Pfam" id="PF12696">
    <property type="entry name" value="TraG-D_C"/>
    <property type="match status" value="1"/>
</dbReference>
<keyword evidence="5" id="KW-1185">Reference proteome</keyword>
<dbReference type="Gene3D" id="3.40.50.300">
    <property type="entry name" value="P-loop containing nucleotide triphosphate hydrolases"/>
    <property type="match status" value="2"/>
</dbReference>
<keyword evidence="2" id="KW-0812">Transmembrane</keyword>
<dbReference type="PANTHER" id="PTHR30121:SF11">
    <property type="entry name" value="AAA+ ATPASE DOMAIN-CONTAINING PROTEIN"/>
    <property type="match status" value="1"/>
</dbReference>
<feature type="region of interest" description="Disordered" evidence="1">
    <location>
        <begin position="588"/>
        <end position="628"/>
    </location>
</feature>